<protein>
    <submittedName>
        <fullName evidence="13">5-hydroxytryptamine receptor 3B</fullName>
    </submittedName>
</protein>
<feature type="transmembrane region" description="Helical" evidence="11">
    <location>
        <begin position="184"/>
        <end position="207"/>
    </location>
</feature>
<dbReference type="InterPro" id="IPR049944">
    <property type="entry name" value="LGIC_TM_5-HT3"/>
</dbReference>
<evidence type="ECO:0000313" key="13">
    <source>
        <dbReference type="Ensembl" id="ENSMMDP00005031366.1"/>
    </source>
</evidence>
<dbReference type="Gene3D" id="1.20.58.390">
    <property type="entry name" value="Neurotransmitter-gated ion-channel transmembrane domain"/>
    <property type="match status" value="1"/>
</dbReference>
<organism evidence="13 14">
    <name type="scientific">Myripristis murdjan</name>
    <name type="common">pinecone soldierfish</name>
    <dbReference type="NCBI Taxonomy" id="586833"/>
    <lineage>
        <taxon>Eukaryota</taxon>
        <taxon>Metazoa</taxon>
        <taxon>Chordata</taxon>
        <taxon>Craniata</taxon>
        <taxon>Vertebrata</taxon>
        <taxon>Euteleostomi</taxon>
        <taxon>Actinopterygii</taxon>
        <taxon>Neopterygii</taxon>
        <taxon>Teleostei</taxon>
        <taxon>Neoteleostei</taxon>
        <taxon>Acanthomorphata</taxon>
        <taxon>Holocentriformes</taxon>
        <taxon>Holocentridae</taxon>
        <taxon>Myripristis</taxon>
    </lineage>
</organism>
<feature type="transmembrane region" description="Helical" evidence="11">
    <location>
        <begin position="48"/>
        <end position="69"/>
    </location>
</feature>
<dbReference type="AlphaFoldDB" id="A0A667ZEK3"/>
<evidence type="ECO:0000256" key="8">
    <source>
        <dbReference type="ARBA" id="ARBA00023286"/>
    </source>
</evidence>
<keyword evidence="8" id="KW-1071">Ligand-gated ion channel</keyword>
<reference evidence="13" key="3">
    <citation type="submission" date="2025-09" db="UniProtKB">
        <authorList>
            <consortium name="Ensembl"/>
        </authorList>
    </citation>
    <scope>IDENTIFICATION</scope>
</reference>
<keyword evidence="5" id="KW-0406">Ion transport</keyword>
<evidence type="ECO:0000256" key="5">
    <source>
        <dbReference type="ARBA" id="ARBA00023065"/>
    </source>
</evidence>
<evidence type="ECO:0000256" key="6">
    <source>
        <dbReference type="ARBA" id="ARBA00023170"/>
    </source>
</evidence>
<evidence type="ECO:0000256" key="11">
    <source>
        <dbReference type="SAM" id="Phobius"/>
    </source>
</evidence>
<dbReference type="GeneTree" id="ENSGT00940000158478"/>
<dbReference type="InterPro" id="IPR006029">
    <property type="entry name" value="Neurotrans-gated_channel_TM"/>
</dbReference>
<evidence type="ECO:0000256" key="3">
    <source>
        <dbReference type="ARBA" id="ARBA00022729"/>
    </source>
</evidence>
<keyword evidence="3" id="KW-0732">Signal</keyword>
<keyword evidence="6" id="KW-0675">Receptor</keyword>
<dbReference type="Pfam" id="PF02932">
    <property type="entry name" value="Neur_chan_memb"/>
    <property type="match status" value="1"/>
</dbReference>
<evidence type="ECO:0000256" key="10">
    <source>
        <dbReference type="ARBA" id="ARBA00034104"/>
    </source>
</evidence>
<evidence type="ECO:0000256" key="4">
    <source>
        <dbReference type="ARBA" id="ARBA00023018"/>
    </source>
</evidence>
<dbReference type="Proteomes" id="UP000472263">
    <property type="component" value="Chromosome 14"/>
</dbReference>
<keyword evidence="2" id="KW-1003">Cell membrane</keyword>
<evidence type="ECO:0000259" key="12">
    <source>
        <dbReference type="Pfam" id="PF02932"/>
    </source>
</evidence>
<evidence type="ECO:0000256" key="9">
    <source>
        <dbReference type="ARBA" id="ARBA00023303"/>
    </source>
</evidence>
<keyword evidence="9" id="KW-0407">Ion channel</keyword>
<reference evidence="13" key="1">
    <citation type="submission" date="2019-06" db="EMBL/GenBank/DDBJ databases">
        <authorList>
            <consortium name="Wellcome Sanger Institute Data Sharing"/>
        </authorList>
    </citation>
    <scope>NUCLEOTIDE SEQUENCE [LARGE SCALE GENOMIC DNA]</scope>
</reference>
<dbReference type="InterPro" id="IPR036719">
    <property type="entry name" value="Neuro-gated_channel_TM_sf"/>
</dbReference>
<gene>
    <name evidence="13" type="primary">HTR3B</name>
    <name evidence="13" type="synonym">htr3b</name>
</gene>
<name>A0A667ZEK3_9TELE</name>
<proteinExistence type="predicted"/>
<evidence type="ECO:0000256" key="7">
    <source>
        <dbReference type="ARBA" id="ARBA00023257"/>
    </source>
</evidence>
<dbReference type="GO" id="GO:0034220">
    <property type="term" value="P:monoatomic ion transmembrane transport"/>
    <property type="evidence" value="ECO:0007669"/>
    <property type="project" value="UniProtKB-KW"/>
</dbReference>
<keyword evidence="1" id="KW-0813">Transport</keyword>
<keyword evidence="11" id="KW-0812">Transmembrane</keyword>
<accession>A0A667ZEK3</accession>
<keyword evidence="11" id="KW-0472">Membrane</keyword>
<reference evidence="13" key="2">
    <citation type="submission" date="2025-08" db="UniProtKB">
        <authorList>
            <consortium name="Ensembl"/>
        </authorList>
    </citation>
    <scope>IDENTIFICATION</scope>
</reference>
<dbReference type="SUPFAM" id="SSF90112">
    <property type="entry name" value="Neurotransmitter-gated ion-channel transmembrane pore"/>
    <property type="match status" value="1"/>
</dbReference>
<evidence type="ECO:0000256" key="2">
    <source>
        <dbReference type="ARBA" id="ARBA00022475"/>
    </source>
</evidence>
<dbReference type="GO" id="GO:0045211">
    <property type="term" value="C:postsynaptic membrane"/>
    <property type="evidence" value="ECO:0007669"/>
    <property type="project" value="UniProtKB-SubCell"/>
</dbReference>
<sequence>MLVDVCSFYLPLNSGTRITFKISILLGYTVFRVNLMDELPATAVKTPLIGVFFVVCMALLMLSLAKSILVVKLSHHSEKEVKQMSLSACLLDKYGSLYSLLLKSTSQFNADCSPVKPSSLAPSGYELDPLQEDLVSLNEAQYAPCRLEWLLRELVSLRLTLYQDESEDSAQAEWLALCSKVDRFLFRVYLLVLGLYACTLLLLWTSWSFA</sequence>
<dbReference type="InterPro" id="IPR038050">
    <property type="entry name" value="Neuro_actylchol_rec"/>
</dbReference>
<keyword evidence="4" id="KW-0770">Synapse</keyword>
<feature type="domain" description="Neurotransmitter-gated ion-channel transmembrane" evidence="12">
    <location>
        <begin position="3"/>
        <end position="84"/>
    </location>
</feature>
<evidence type="ECO:0000256" key="1">
    <source>
        <dbReference type="ARBA" id="ARBA00022448"/>
    </source>
</evidence>
<dbReference type="CDD" id="cd19063">
    <property type="entry name" value="LGIC_TM_5-HT3"/>
    <property type="match status" value="1"/>
</dbReference>
<comment type="subcellular location">
    <subcellularLocation>
        <location evidence="10">Postsynaptic cell membrane</location>
        <topology evidence="10">Multi-pass membrane protein</topology>
    </subcellularLocation>
</comment>
<keyword evidence="14" id="KW-1185">Reference proteome</keyword>
<evidence type="ECO:0000313" key="14">
    <source>
        <dbReference type="Proteomes" id="UP000472263"/>
    </source>
</evidence>
<keyword evidence="11" id="KW-1133">Transmembrane helix</keyword>
<dbReference type="Ensembl" id="ENSMMDT00005032081.1">
    <property type="protein sequence ID" value="ENSMMDP00005031366.1"/>
    <property type="gene ID" value="ENSMMDG00005014804.1"/>
</dbReference>
<keyword evidence="7" id="KW-0628">Postsynaptic cell membrane</keyword>